<name>A0A1L8MPQ4_9STRE</name>
<keyword evidence="1" id="KW-1133">Transmembrane helix</keyword>
<dbReference type="AlphaFoldDB" id="A0A1L8MPQ4"/>
<dbReference type="Gene3D" id="1.10.1760.20">
    <property type="match status" value="1"/>
</dbReference>
<dbReference type="GO" id="GO:0005886">
    <property type="term" value="C:plasma membrane"/>
    <property type="evidence" value="ECO:0007669"/>
    <property type="project" value="InterPro"/>
</dbReference>
<feature type="transmembrane region" description="Helical" evidence="1">
    <location>
        <begin position="80"/>
        <end position="100"/>
    </location>
</feature>
<dbReference type="STRING" id="1856638.A9Q68_04145"/>
<comment type="caution">
    <text evidence="2">The sequence shown here is derived from an EMBL/GenBank/DDBJ whole genome shotgun (WGS) entry which is preliminary data.</text>
</comment>
<accession>A0A1L8MPQ4</accession>
<feature type="transmembrane region" description="Helical" evidence="1">
    <location>
        <begin position="7"/>
        <end position="26"/>
    </location>
</feature>
<feature type="transmembrane region" description="Helical" evidence="1">
    <location>
        <begin position="32"/>
        <end position="47"/>
    </location>
</feature>
<feature type="transmembrane region" description="Helical" evidence="1">
    <location>
        <begin position="112"/>
        <end position="139"/>
    </location>
</feature>
<protein>
    <submittedName>
        <fullName evidence="2">Energy-coupled thiamine transporter ThiT</fullName>
    </submittedName>
</protein>
<keyword evidence="1" id="KW-0472">Membrane</keyword>
<feature type="transmembrane region" description="Helical" evidence="1">
    <location>
        <begin position="151"/>
        <end position="176"/>
    </location>
</feature>
<dbReference type="EMBL" id="LZDD01000001">
    <property type="protein sequence ID" value="OJF72744.1"/>
    <property type="molecule type" value="Genomic_DNA"/>
</dbReference>
<reference evidence="3" key="1">
    <citation type="submission" date="2016-06" db="EMBL/GenBank/DDBJ databases">
        <authorList>
            <person name="de Vries S.P.W."/>
            <person name="Hadjirin N.F."/>
            <person name="Lay E.M."/>
            <person name="Zadoks R.N."/>
            <person name="Peacock S.J."/>
            <person name="Parkhill J."/>
            <person name="Grant A.J."/>
            <person name="Mcdougall S."/>
            <person name="Holmes M.A."/>
        </authorList>
    </citation>
    <scope>NUCLEOTIDE SEQUENCE [LARGE SCALE GENOMIC DNA]</scope>
    <source>
        <strain evidence="3">NZ1587</strain>
    </source>
</reference>
<dbReference type="Proteomes" id="UP000182015">
    <property type="component" value="Unassembled WGS sequence"/>
</dbReference>
<keyword evidence="1" id="KW-0812">Transmembrane</keyword>
<proteinExistence type="predicted"/>
<organism evidence="2 3">
    <name type="scientific">Streptococcus bovimastitidis</name>
    <dbReference type="NCBI Taxonomy" id="1856638"/>
    <lineage>
        <taxon>Bacteria</taxon>
        <taxon>Bacillati</taxon>
        <taxon>Bacillota</taxon>
        <taxon>Bacilli</taxon>
        <taxon>Lactobacillales</taxon>
        <taxon>Streptococcaceae</taxon>
        <taxon>Streptococcus</taxon>
    </lineage>
</organism>
<dbReference type="OrthoDB" id="9795813at2"/>
<dbReference type="InterPro" id="IPR012651">
    <property type="entry name" value="Thia_Transptr_ThiT"/>
</dbReference>
<dbReference type="NCBIfam" id="TIGR02357">
    <property type="entry name" value="ECF_ThiT_YuaJ"/>
    <property type="match status" value="1"/>
</dbReference>
<sequence length="187" mass="20731">MSQNKQIKYLVEAAIFAALAMVLSFIPDFASWFTPSFGAIPLVLFSLRRGLKYGLLAGLIWGLLHFVLGKVYYLSMSQVLIEYIIAFIAMGLAGLFSVQVKDAIEQNNSKKAISFALLGAIFAVTVRYIFHFIAGVIFWASYAPKGMSAVWYSFTVNGTAGLLTLIFVVIAIFILMQTQKQFFAPKD</sequence>
<gene>
    <name evidence="2" type="ORF">A9Q68_04145</name>
</gene>
<evidence type="ECO:0000256" key="1">
    <source>
        <dbReference type="SAM" id="Phobius"/>
    </source>
</evidence>
<feature type="transmembrane region" description="Helical" evidence="1">
    <location>
        <begin position="54"/>
        <end position="74"/>
    </location>
</feature>
<evidence type="ECO:0000313" key="3">
    <source>
        <dbReference type="Proteomes" id="UP000182015"/>
    </source>
</evidence>
<dbReference type="RefSeq" id="WP_071793427.1">
    <property type="nucleotide sequence ID" value="NZ_LZDD01000001.1"/>
</dbReference>
<dbReference type="GO" id="GO:0015234">
    <property type="term" value="F:thiamine transmembrane transporter activity"/>
    <property type="evidence" value="ECO:0007669"/>
    <property type="project" value="InterPro"/>
</dbReference>
<evidence type="ECO:0000313" key="2">
    <source>
        <dbReference type="EMBL" id="OJF72744.1"/>
    </source>
</evidence>
<dbReference type="Pfam" id="PF09515">
    <property type="entry name" value="Thia_YuaJ"/>
    <property type="match status" value="1"/>
</dbReference>
<keyword evidence="3" id="KW-1185">Reference proteome</keyword>